<sequence>MKSKWDELRSQNADVVHDIQQLSERQQVLTDYQVNLNRQQLAIAQKYQHNFDGLQQLLNDRKDLATVAYKVGDAASRVNEIVAKYADDFKTATKLKKKDFIFLFTATALQVVRQLAFSKVNNYRSSDRLDDQAAAKKEGHGGKYDRSTRGSGYYHATYEEMEHNPVPFDTQNASFNFGENLGGGWGHRFHTLGHDPILGWIFGTANIATRTVTMSDIVSSYHVRYGQYMTGNQTLSVRPGDYFAARADTYKVLKYGLVEPAKHLDNCILAEALSVEARHLHSDINSKASLSLPGLEAMSPEFAEKLSRYGLNMHNLTMVGAQAGASVAINTLVAMIHRLMYDAATDGDERLYEVRTRKIISYSNMIASASNVVYVAVASAFGNANAINSLDIGGLLVTIVTVLRNGKVQEDIFEEFMANRWYQEIMDL</sequence>
<keyword evidence="2" id="KW-1185">Reference proteome</keyword>
<organism evidence="1 2">
    <name type="scientific">Lactiplantibacillus modestisalitolerans</name>
    <dbReference type="NCBI Taxonomy" id="1457219"/>
    <lineage>
        <taxon>Bacteria</taxon>
        <taxon>Bacillati</taxon>
        <taxon>Bacillota</taxon>
        <taxon>Bacilli</taxon>
        <taxon>Lactobacillales</taxon>
        <taxon>Lactobacillaceae</taxon>
        <taxon>Lactiplantibacillus</taxon>
    </lineage>
</organism>
<dbReference type="EMBL" id="JBHLZY010000002">
    <property type="protein sequence ID" value="MFB9768425.1"/>
    <property type="molecule type" value="Genomic_DNA"/>
</dbReference>
<dbReference type="RefSeq" id="WP_137643432.1">
    <property type="nucleotide sequence ID" value="NZ_BJEA01000018.1"/>
</dbReference>
<dbReference type="Proteomes" id="UP001589691">
    <property type="component" value="Unassembled WGS sequence"/>
</dbReference>
<name>A0ABV5WQL2_9LACO</name>
<reference evidence="1 2" key="1">
    <citation type="submission" date="2024-09" db="EMBL/GenBank/DDBJ databases">
        <authorList>
            <person name="Sun Q."/>
            <person name="Mori K."/>
        </authorList>
    </citation>
    <scope>NUCLEOTIDE SEQUENCE [LARGE SCALE GENOMIC DNA]</scope>
    <source>
        <strain evidence="1 2">TBRC 4576</strain>
    </source>
</reference>
<accession>A0ABV5WQL2</accession>
<protein>
    <submittedName>
        <fullName evidence="1">Uncharacterized protein</fullName>
    </submittedName>
</protein>
<comment type="caution">
    <text evidence="1">The sequence shown here is derived from an EMBL/GenBank/DDBJ whole genome shotgun (WGS) entry which is preliminary data.</text>
</comment>
<gene>
    <name evidence="1" type="ORF">ACFFLI_00845</name>
</gene>
<proteinExistence type="predicted"/>
<evidence type="ECO:0000313" key="2">
    <source>
        <dbReference type="Proteomes" id="UP001589691"/>
    </source>
</evidence>
<evidence type="ECO:0000313" key="1">
    <source>
        <dbReference type="EMBL" id="MFB9768425.1"/>
    </source>
</evidence>